<dbReference type="AlphaFoldDB" id="A0A1G2DI02"/>
<evidence type="ECO:0000313" key="7">
    <source>
        <dbReference type="EMBL" id="OGZ13275.1"/>
    </source>
</evidence>
<comment type="similarity">
    <text evidence="2">Belongs to the autoinducer-2 exporter (AI-2E) (TC 2.A.86) family.</text>
</comment>
<dbReference type="EMBL" id="MHLP01000009">
    <property type="protein sequence ID" value="OGZ13275.1"/>
    <property type="molecule type" value="Genomic_DNA"/>
</dbReference>
<evidence type="ECO:0000256" key="1">
    <source>
        <dbReference type="ARBA" id="ARBA00004141"/>
    </source>
</evidence>
<proteinExistence type="inferred from homology"/>
<evidence type="ECO:0000256" key="5">
    <source>
        <dbReference type="ARBA" id="ARBA00023136"/>
    </source>
</evidence>
<evidence type="ECO:0008006" key="9">
    <source>
        <dbReference type="Google" id="ProtNLM"/>
    </source>
</evidence>
<accession>A0A1G2DI02</accession>
<keyword evidence="4 6" id="KW-1133">Transmembrane helix</keyword>
<dbReference type="InterPro" id="IPR002549">
    <property type="entry name" value="AI-2E-like"/>
</dbReference>
<evidence type="ECO:0000256" key="6">
    <source>
        <dbReference type="SAM" id="Phobius"/>
    </source>
</evidence>
<feature type="transmembrane region" description="Helical" evidence="6">
    <location>
        <begin position="147"/>
        <end position="170"/>
    </location>
</feature>
<feature type="transmembrane region" description="Helical" evidence="6">
    <location>
        <begin position="233"/>
        <end position="253"/>
    </location>
</feature>
<evidence type="ECO:0000313" key="8">
    <source>
        <dbReference type="Proteomes" id="UP000178534"/>
    </source>
</evidence>
<evidence type="ECO:0000256" key="4">
    <source>
        <dbReference type="ARBA" id="ARBA00022989"/>
    </source>
</evidence>
<feature type="transmembrane region" description="Helical" evidence="6">
    <location>
        <begin position="260"/>
        <end position="284"/>
    </location>
</feature>
<feature type="transmembrane region" description="Helical" evidence="6">
    <location>
        <begin position="9"/>
        <end position="27"/>
    </location>
</feature>
<evidence type="ECO:0000256" key="2">
    <source>
        <dbReference type="ARBA" id="ARBA00009773"/>
    </source>
</evidence>
<feature type="transmembrane region" description="Helical" evidence="6">
    <location>
        <begin position="61"/>
        <end position="85"/>
    </location>
</feature>
<feature type="transmembrane region" description="Helical" evidence="6">
    <location>
        <begin position="304"/>
        <end position="334"/>
    </location>
</feature>
<comment type="subcellular location">
    <subcellularLocation>
        <location evidence="1">Membrane</location>
        <topology evidence="1">Multi-pass membrane protein</topology>
    </subcellularLocation>
</comment>
<organism evidence="7 8">
    <name type="scientific">Candidatus Lloydbacteria bacterium RIFCSPLOWO2_01_FULL_50_20</name>
    <dbReference type="NCBI Taxonomy" id="1798665"/>
    <lineage>
        <taxon>Bacteria</taxon>
        <taxon>Candidatus Lloydiibacteriota</taxon>
    </lineage>
</organism>
<dbReference type="PANTHER" id="PTHR21716:SF4">
    <property type="entry name" value="TRANSMEMBRANE PROTEIN 245"/>
    <property type="match status" value="1"/>
</dbReference>
<feature type="transmembrane region" description="Helical" evidence="6">
    <location>
        <begin position="205"/>
        <end position="227"/>
    </location>
</feature>
<sequence>MMKPHLGELIFFWLLFGVAGLLTFAVMSPYLTPIFLAAVFTILFSPFHVHIRKWVGGNGTLAAFLTVLLVLFLILIPLIFLGLLMSQEVLSTYGTLSEGKSGFEFIDQATSVIEEYIRAYIPSFELHTNVYMIIEGGLRWVGQNLNAFLSGIIAFVFELLLVLIAMFFFYRDGQKLYDFALRWSPLSDEYDERVITKLKIAVDSVVKGALATSLLQGFLAGIGFLIFGVENPILWGVITAIAAFVPVVGSAIITVPMGILLILSGSTLSGIGLILWALLFVGLIDNVTRPMLIHRGVDIHPFVIFLSVIGGLVYFGPIGFLAGPIVLAFFFAMLDIYPLIIKGRTIDETKAT</sequence>
<dbReference type="STRING" id="1798665.A2942_03590"/>
<name>A0A1G2DI02_9BACT</name>
<feature type="transmembrane region" description="Helical" evidence="6">
    <location>
        <begin position="33"/>
        <end position="49"/>
    </location>
</feature>
<comment type="caution">
    <text evidence="7">The sequence shown here is derived from an EMBL/GenBank/DDBJ whole genome shotgun (WGS) entry which is preliminary data.</text>
</comment>
<dbReference type="Pfam" id="PF01594">
    <property type="entry name" value="AI-2E_transport"/>
    <property type="match status" value="1"/>
</dbReference>
<gene>
    <name evidence="7" type="ORF">A2942_03590</name>
</gene>
<reference evidence="7 8" key="1">
    <citation type="journal article" date="2016" name="Nat. Commun.">
        <title>Thousands of microbial genomes shed light on interconnected biogeochemical processes in an aquifer system.</title>
        <authorList>
            <person name="Anantharaman K."/>
            <person name="Brown C.T."/>
            <person name="Hug L.A."/>
            <person name="Sharon I."/>
            <person name="Castelle C.J."/>
            <person name="Probst A.J."/>
            <person name="Thomas B.C."/>
            <person name="Singh A."/>
            <person name="Wilkins M.J."/>
            <person name="Karaoz U."/>
            <person name="Brodie E.L."/>
            <person name="Williams K.H."/>
            <person name="Hubbard S.S."/>
            <person name="Banfield J.F."/>
        </authorList>
    </citation>
    <scope>NUCLEOTIDE SEQUENCE [LARGE SCALE GENOMIC DNA]</scope>
</reference>
<protein>
    <recommendedName>
        <fullName evidence="9">AI-2E family transporter</fullName>
    </recommendedName>
</protein>
<evidence type="ECO:0000256" key="3">
    <source>
        <dbReference type="ARBA" id="ARBA00022692"/>
    </source>
</evidence>
<keyword evidence="3 6" id="KW-0812">Transmembrane</keyword>
<dbReference type="Proteomes" id="UP000178534">
    <property type="component" value="Unassembled WGS sequence"/>
</dbReference>
<dbReference type="GO" id="GO:0016020">
    <property type="term" value="C:membrane"/>
    <property type="evidence" value="ECO:0007669"/>
    <property type="project" value="UniProtKB-SubCell"/>
</dbReference>
<dbReference type="PANTHER" id="PTHR21716">
    <property type="entry name" value="TRANSMEMBRANE PROTEIN"/>
    <property type="match status" value="1"/>
</dbReference>
<keyword evidence="5 6" id="KW-0472">Membrane</keyword>